<protein>
    <recommendedName>
        <fullName evidence="3">Phosphoadenosine phosphosulphate reductase domain-containing protein</fullName>
    </recommendedName>
</protein>
<evidence type="ECO:0000313" key="2">
    <source>
        <dbReference type="Proteomes" id="UP001596044"/>
    </source>
</evidence>
<dbReference type="EMBL" id="JBHSMJ010000017">
    <property type="protein sequence ID" value="MFC5449181.1"/>
    <property type="molecule type" value="Genomic_DNA"/>
</dbReference>
<proteinExistence type="predicted"/>
<organism evidence="1 2">
    <name type="scientific">Paenibacillus aestuarii</name>
    <dbReference type="NCBI Taxonomy" id="516965"/>
    <lineage>
        <taxon>Bacteria</taxon>
        <taxon>Bacillati</taxon>
        <taxon>Bacillota</taxon>
        <taxon>Bacilli</taxon>
        <taxon>Bacillales</taxon>
        <taxon>Paenibacillaceae</taxon>
        <taxon>Paenibacillus</taxon>
    </lineage>
</organism>
<accession>A0ABW0K861</accession>
<dbReference type="RefSeq" id="WP_377524892.1">
    <property type="nucleotide sequence ID" value="NZ_JBHSMJ010000017.1"/>
</dbReference>
<reference evidence="2" key="1">
    <citation type="journal article" date="2019" name="Int. J. Syst. Evol. Microbiol.">
        <title>The Global Catalogue of Microorganisms (GCM) 10K type strain sequencing project: providing services to taxonomists for standard genome sequencing and annotation.</title>
        <authorList>
            <consortium name="The Broad Institute Genomics Platform"/>
            <consortium name="The Broad Institute Genome Sequencing Center for Infectious Disease"/>
            <person name="Wu L."/>
            <person name="Ma J."/>
        </authorList>
    </citation>
    <scope>NUCLEOTIDE SEQUENCE [LARGE SCALE GENOMIC DNA]</scope>
    <source>
        <strain evidence="2">KACC 11904</strain>
    </source>
</reference>
<sequence length="228" mass="26231">MDWLEKVVGKYGIEIIRTSKGNIREDLLSAAKHKTRSANPPLYLRNSDGSKAGLLPRGCTTEYKIEPIKKKTRELLGYKSKERLNNHIVIRWLGISTDEIYRMKTSNENWEVLHYPLIEKGMNRLDCVNWMTQKGYPIPPKSSCIGCPYHSDDIWRHIKINAPEEFKEAVEFEKAIQKHGLRGLNGTPFLHPSRVPLSLLDFTSQLDLFDLMANEDGFQNECEGICEI</sequence>
<name>A0ABW0K861_9BACL</name>
<keyword evidence="2" id="KW-1185">Reference proteome</keyword>
<dbReference type="Proteomes" id="UP001596044">
    <property type="component" value="Unassembled WGS sequence"/>
</dbReference>
<evidence type="ECO:0000313" key="1">
    <source>
        <dbReference type="EMBL" id="MFC5449181.1"/>
    </source>
</evidence>
<gene>
    <name evidence="1" type="ORF">ACFPOG_12995</name>
</gene>
<comment type="caution">
    <text evidence="1">The sequence shown here is derived from an EMBL/GenBank/DDBJ whole genome shotgun (WGS) entry which is preliminary data.</text>
</comment>
<evidence type="ECO:0008006" key="3">
    <source>
        <dbReference type="Google" id="ProtNLM"/>
    </source>
</evidence>